<evidence type="ECO:0000313" key="1">
    <source>
        <dbReference type="EMBL" id="MFC7394549.1"/>
    </source>
</evidence>
<dbReference type="RefSeq" id="WP_380968053.1">
    <property type="nucleotide sequence ID" value="NZ_JBHTCO010000029.1"/>
</dbReference>
<accession>A0ABW2PYW2</accession>
<evidence type="ECO:0000313" key="2">
    <source>
        <dbReference type="Proteomes" id="UP001596505"/>
    </source>
</evidence>
<comment type="caution">
    <text evidence="1">The sequence shown here is derived from an EMBL/GenBank/DDBJ whole genome shotgun (WGS) entry which is preliminary data.</text>
</comment>
<keyword evidence="2" id="KW-1185">Reference proteome</keyword>
<dbReference type="EMBL" id="JBHTCO010000029">
    <property type="protein sequence ID" value="MFC7394549.1"/>
    <property type="molecule type" value="Genomic_DNA"/>
</dbReference>
<sequence length="70" mass="8569">MTIMTRKDLQKIEEYYYWVGYKDWSPFPDELRSKLLSVYGKEPSPYSWTEQDIFEGSRKVIIDYFENRSN</sequence>
<organism evidence="1 2">
    <name type="scientific">Scopulibacillus cellulosilyticus</name>
    <dbReference type="NCBI Taxonomy" id="2665665"/>
    <lineage>
        <taxon>Bacteria</taxon>
        <taxon>Bacillati</taxon>
        <taxon>Bacillota</taxon>
        <taxon>Bacilli</taxon>
        <taxon>Bacillales</taxon>
        <taxon>Sporolactobacillaceae</taxon>
        <taxon>Scopulibacillus</taxon>
    </lineage>
</organism>
<dbReference type="Proteomes" id="UP001596505">
    <property type="component" value="Unassembled WGS sequence"/>
</dbReference>
<reference evidence="2" key="1">
    <citation type="journal article" date="2019" name="Int. J. Syst. Evol. Microbiol.">
        <title>The Global Catalogue of Microorganisms (GCM) 10K type strain sequencing project: providing services to taxonomists for standard genome sequencing and annotation.</title>
        <authorList>
            <consortium name="The Broad Institute Genomics Platform"/>
            <consortium name="The Broad Institute Genome Sequencing Center for Infectious Disease"/>
            <person name="Wu L."/>
            <person name="Ma J."/>
        </authorList>
    </citation>
    <scope>NUCLEOTIDE SEQUENCE [LARGE SCALE GENOMIC DNA]</scope>
    <source>
        <strain evidence="2">CGMCC 1.16305</strain>
    </source>
</reference>
<gene>
    <name evidence="1" type="ORF">ACFQRG_16545</name>
</gene>
<proteinExistence type="predicted"/>
<protein>
    <submittedName>
        <fullName evidence="1">Uncharacterized protein</fullName>
    </submittedName>
</protein>
<name>A0ABW2PYW2_9BACL</name>